<proteinExistence type="inferred from homology"/>
<keyword evidence="5" id="KW-1185">Reference proteome</keyword>
<feature type="domain" description="EamA" evidence="3">
    <location>
        <begin position="152"/>
        <end position="277"/>
    </location>
</feature>
<dbReference type="InterPro" id="IPR000620">
    <property type="entry name" value="EamA_dom"/>
</dbReference>
<dbReference type="PANTHER" id="PTHR22911:SF137">
    <property type="entry name" value="SOLUTE CARRIER FAMILY 35 MEMBER G2-RELATED"/>
    <property type="match status" value="1"/>
</dbReference>
<keyword evidence="2" id="KW-0472">Membrane</keyword>
<feature type="transmembrane region" description="Helical" evidence="2">
    <location>
        <begin position="88"/>
        <end position="109"/>
    </location>
</feature>
<name>A0A4V1Z1S6_9ACTN</name>
<sequence>MAILLALVSAMAYGVSDFIGGIVSRRVSAWSVAVVGNTSATVCVALVALAVPGDPSGRDFAWAALAGVATGLGTGFLYRGFASGRMSVVAPISAVGAAVVPVLAGAVGGERFAPLVWFGIAAALPGIWLVASVPEEHRTGPRASLAEGLVDGLLAGLGFGVLFAALGQVPDGAGLWPLAAAQGVSVPTVVVLALLLRGSWVPRERPVRWAVLAGLLGALATWSFLVSTQLGYLTISGILASLYPATTVLLAALVLHERVHRAQGVGLGLCAVAVALVAAG</sequence>
<evidence type="ECO:0000256" key="1">
    <source>
        <dbReference type="ARBA" id="ARBA00007362"/>
    </source>
</evidence>
<dbReference type="SUPFAM" id="SSF103481">
    <property type="entry name" value="Multidrug resistance efflux transporter EmrE"/>
    <property type="match status" value="2"/>
</dbReference>
<feature type="transmembrane region" description="Helical" evidence="2">
    <location>
        <begin position="207"/>
        <end position="225"/>
    </location>
</feature>
<reference evidence="4 5" key="1">
    <citation type="submission" date="2019-01" db="EMBL/GenBank/DDBJ databases">
        <title>Nocardioides guangzhouensis sp. nov., an actinobacterium isolated from soil.</title>
        <authorList>
            <person name="Fu Y."/>
            <person name="Cai Y."/>
            <person name="Lin Z."/>
            <person name="Chen P."/>
        </authorList>
    </citation>
    <scope>NUCLEOTIDE SEQUENCE [LARGE SCALE GENOMIC DNA]</scope>
    <source>
        <strain evidence="4 5">NBRC 105384</strain>
    </source>
</reference>
<protein>
    <submittedName>
        <fullName evidence="4">DMT family transporter</fullName>
    </submittedName>
</protein>
<dbReference type="OrthoDB" id="68076at2"/>
<feature type="transmembrane region" description="Helical" evidence="2">
    <location>
        <begin position="115"/>
        <end position="133"/>
    </location>
</feature>
<evidence type="ECO:0000313" key="4">
    <source>
        <dbReference type="EMBL" id="RYU11936.1"/>
    </source>
</evidence>
<accession>A0A4V1Z1S6</accession>
<feature type="transmembrane region" description="Helical" evidence="2">
    <location>
        <begin position="60"/>
        <end position="81"/>
    </location>
</feature>
<dbReference type="RefSeq" id="WP_129987524.1">
    <property type="nucleotide sequence ID" value="NZ_SDPU01000022.1"/>
</dbReference>
<dbReference type="InterPro" id="IPR037185">
    <property type="entry name" value="EmrE-like"/>
</dbReference>
<comment type="caution">
    <text evidence="4">The sequence shown here is derived from an EMBL/GenBank/DDBJ whole genome shotgun (WGS) entry which is preliminary data.</text>
</comment>
<feature type="transmembrane region" description="Helical" evidence="2">
    <location>
        <begin position="175"/>
        <end position="195"/>
    </location>
</feature>
<dbReference type="Pfam" id="PF00892">
    <property type="entry name" value="EamA"/>
    <property type="match status" value="2"/>
</dbReference>
<comment type="similarity">
    <text evidence="1">Belongs to the EamA transporter family.</text>
</comment>
<evidence type="ECO:0000256" key="2">
    <source>
        <dbReference type="SAM" id="Phobius"/>
    </source>
</evidence>
<evidence type="ECO:0000313" key="5">
    <source>
        <dbReference type="Proteomes" id="UP000291189"/>
    </source>
</evidence>
<dbReference type="AlphaFoldDB" id="A0A4V1Z1S6"/>
<evidence type="ECO:0000259" key="3">
    <source>
        <dbReference type="Pfam" id="PF00892"/>
    </source>
</evidence>
<dbReference type="Proteomes" id="UP000291189">
    <property type="component" value="Unassembled WGS sequence"/>
</dbReference>
<dbReference type="PANTHER" id="PTHR22911">
    <property type="entry name" value="ACYL-MALONYL CONDENSING ENZYME-RELATED"/>
    <property type="match status" value="1"/>
</dbReference>
<keyword evidence="2" id="KW-0812">Transmembrane</keyword>
<feature type="transmembrane region" description="Helical" evidence="2">
    <location>
        <begin position="262"/>
        <end position="279"/>
    </location>
</feature>
<gene>
    <name evidence="4" type="ORF">ETU37_11805</name>
</gene>
<feature type="transmembrane region" description="Helical" evidence="2">
    <location>
        <begin position="145"/>
        <end position="169"/>
    </location>
</feature>
<dbReference type="Gene3D" id="1.10.3730.20">
    <property type="match status" value="1"/>
</dbReference>
<feature type="transmembrane region" description="Helical" evidence="2">
    <location>
        <begin position="231"/>
        <end position="255"/>
    </location>
</feature>
<dbReference type="EMBL" id="SDPU01000022">
    <property type="protein sequence ID" value="RYU11936.1"/>
    <property type="molecule type" value="Genomic_DNA"/>
</dbReference>
<organism evidence="4 5">
    <name type="scientific">Nocardioides iriomotensis</name>
    <dbReference type="NCBI Taxonomy" id="715784"/>
    <lineage>
        <taxon>Bacteria</taxon>
        <taxon>Bacillati</taxon>
        <taxon>Actinomycetota</taxon>
        <taxon>Actinomycetes</taxon>
        <taxon>Propionibacteriales</taxon>
        <taxon>Nocardioidaceae</taxon>
        <taxon>Nocardioides</taxon>
    </lineage>
</organism>
<feature type="domain" description="EamA" evidence="3">
    <location>
        <begin position="2"/>
        <end position="131"/>
    </location>
</feature>
<dbReference type="GO" id="GO:0016020">
    <property type="term" value="C:membrane"/>
    <property type="evidence" value="ECO:0007669"/>
    <property type="project" value="InterPro"/>
</dbReference>
<keyword evidence="2" id="KW-1133">Transmembrane helix</keyword>